<name>A0ABT7N2X8_9MICO</name>
<evidence type="ECO:0000313" key="3">
    <source>
        <dbReference type="Proteomes" id="UP001235064"/>
    </source>
</evidence>
<evidence type="ECO:0000256" key="1">
    <source>
        <dbReference type="SAM" id="Phobius"/>
    </source>
</evidence>
<dbReference type="PANTHER" id="PTHR35007">
    <property type="entry name" value="INTEGRAL MEMBRANE PROTEIN-RELATED"/>
    <property type="match status" value="1"/>
</dbReference>
<organism evidence="2 3">
    <name type="scientific">Microbacterium candidum</name>
    <dbReference type="NCBI Taxonomy" id="3041922"/>
    <lineage>
        <taxon>Bacteria</taxon>
        <taxon>Bacillati</taxon>
        <taxon>Actinomycetota</taxon>
        <taxon>Actinomycetes</taxon>
        <taxon>Micrococcales</taxon>
        <taxon>Microbacteriaceae</taxon>
        <taxon>Microbacterium</taxon>
    </lineage>
</organism>
<keyword evidence="1" id="KW-1133">Transmembrane helix</keyword>
<reference evidence="2 3" key="1">
    <citation type="submission" date="2023-06" db="EMBL/GenBank/DDBJ databases">
        <title>Microbacterium sp. nov., isolated from a waste landfill.</title>
        <authorList>
            <person name="Wen W."/>
        </authorList>
    </citation>
    <scope>NUCLEOTIDE SEQUENCE [LARGE SCALE GENOMIC DNA]</scope>
    <source>
        <strain evidence="2 3">ASV49</strain>
    </source>
</reference>
<feature type="transmembrane region" description="Helical" evidence="1">
    <location>
        <begin position="136"/>
        <end position="156"/>
    </location>
</feature>
<dbReference type="EMBL" id="JASXSZ010000006">
    <property type="protein sequence ID" value="MDL9981026.1"/>
    <property type="molecule type" value="Genomic_DNA"/>
</dbReference>
<keyword evidence="1" id="KW-0812">Transmembrane</keyword>
<keyword evidence="1" id="KW-0472">Membrane</keyword>
<dbReference type="PANTHER" id="PTHR35007:SF4">
    <property type="entry name" value="CONSERVED TRANSMEMBRANE PROTEIN-RELATED"/>
    <property type="match status" value="1"/>
</dbReference>
<keyword evidence="3" id="KW-1185">Reference proteome</keyword>
<accession>A0ABT7N2X8</accession>
<gene>
    <name evidence="2" type="ORF">QSV35_16955</name>
</gene>
<evidence type="ECO:0000313" key="2">
    <source>
        <dbReference type="EMBL" id="MDL9981026.1"/>
    </source>
</evidence>
<dbReference type="Proteomes" id="UP001235064">
    <property type="component" value="Unassembled WGS sequence"/>
</dbReference>
<proteinExistence type="predicted"/>
<feature type="transmembrane region" description="Helical" evidence="1">
    <location>
        <begin position="272"/>
        <end position="294"/>
    </location>
</feature>
<feature type="transmembrane region" description="Helical" evidence="1">
    <location>
        <begin position="113"/>
        <end position="130"/>
    </location>
</feature>
<dbReference type="RefSeq" id="WP_286290009.1">
    <property type="nucleotide sequence ID" value="NZ_JASXSZ010000006.1"/>
</dbReference>
<protein>
    <submittedName>
        <fullName evidence="2">Pilus assembly protein TadB</fullName>
    </submittedName>
</protein>
<sequence>MPRLIHRRRAPASDAETADAVLRLAVLLQAGVPAARAWAFVIGDAQPAPPTPASIAARGGAWRAVAAAWDVSSAVGAPLADSLRAIASALRDAQETADQVRVTLAEPAGTARLMAWLPLVAVGLGALLGFDTVAVLIGSPGGWVCAIAGILCMVAARRWSAKLVRGAAMPAGVPGLRAELTAIALRGGVSVERAATIVEAALMDADVADARGARPAADDKAAGTAHPEGEILVLSREAGVPAVELLRASATLARLSARTEGRMRAARLASRLLIPLGVCTLPAFLLLGVAPMLLSVLGSTVPSLSIDVPAIGSSP</sequence>
<comment type="caution">
    <text evidence="2">The sequence shown here is derived from an EMBL/GenBank/DDBJ whole genome shotgun (WGS) entry which is preliminary data.</text>
</comment>